<dbReference type="PANTHER" id="PTHR12526">
    <property type="entry name" value="GLYCOSYLTRANSFERASE"/>
    <property type="match status" value="1"/>
</dbReference>
<protein>
    <submittedName>
        <fullName evidence="4">Glycosyltransferase family 4 protein</fullName>
    </submittedName>
</protein>
<keyword evidence="1" id="KW-0472">Membrane</keyword>
<evidence type="ECO:0000313" key="4">
    <source>
        <dbReference type="EMBL" id="HGE99236.1"/>
    </source>
</evidence>
<evidence type="ECO:0000259" key="2">
    <source>
        <dbReference type="Pfam" id="PF00534"/>
    </source>
</evidence>
<proteinExistence type="predicted"/>
<sequence length="406" mass="47442">MVRLNLPLKVLHIVTAFPRHPNDVITPWLVKSIKKLREEGIKADVFTSSYKGLKSQRIWEIEVHRFRYFFKRWEDLTHEENVPDRLTRSFHYWILLFFYLFFGAIEVYRLCRKEKFAIIQCHWPLPHSLFGYIGKMACGAKLISSFYGAEIKLVRKFPLLKIFLRWLLMKSDALTTISNYSASLIKEILPPSAESKIKIIPFAQAIEVKEKRWEEGKRTIPQILFVGRLVERKGVDYLIRAFAEVRKEIPAFLIIVGDGKEREKLENLAKELGIRESIRFTGFVSSPDLERYYETCDLFILPAIFDRNGDTEMLGVVLLEAMSYKKPVIASNVGGIPDIVKNYQTGVLVPEKSIEELRKAIIELLGNENLRKELGESGYRFIKEKFSWERITTQLKNLYQTLINER</sequence>
<dbReference type="InterPro" id="IPR001296">
    <property type="entry name" value="Glyco_trans_1"/>
</dbReference>
<dbReference type="CDD" id="cd03801">
    <property type="entry name" value="GT4_PimA-like"/>
    <property type="match status" value="1"/>
</dbReference>
<dbReference type="EMBL" id="DTMQ01000026">
    <property type="protein sequence ID" value="HGE99236.1"/>
    <property type="molecule type" value="Genomic_DNA"/>
</dbReference>
<feature type="domain" description="Glycosyltransferase subfamily 4-like N-terminal" evidence="3">
    <location>
        <begin position="34"/>
        <end position="201"/>
    </location>
</feature>
<dbReference type="Pfam" id="PF00534">
    <property type="entry name" value="Glycos_transf_1"/>
    <property type="match status" value="1"/>
</dbReference>
<dbReference type="Pfam" id="PF13439">
    <property type="entry name" value="Glyco_transf_4"/>
    <property type="match status" value="1"/>
</dbReference>
<name>A0A7C3YSU0_UNCW3</name>
<accession>A0A7C3YSU0</accession>
<organism evidence="4">
    <name type="scientific">candidate division WOR-3 bacterium</name>
    <dbReference type="NCBI Taxonomy" id="2052148"/>
    <lineage>
        <taxon>Bacteria</taxon>
        <taxon>Bacteria division WOR-3</taxon>
    </lineage>
</organism>
<feature type="domain" description="Glycosyl transferase family 1" evidence="2">
    <location>
        <begin position="210"/>
        <end position="380"/>
    </location>
</feature>
<feature type="transmembrane region" description="Helical" evidence="1">
    <location>
        <begin position="90"/>
        <end position="108"/>
    </location>
</feature>
<keyword evidence="1" id="KW-1133">Transmembrane helix</keyword>
<evidence type="ECO:0000256" key="1">
    <source>
        <dbReference type="SAM" id="Phobius"/>
    </source>
</evidence>
<keyword evidence="1" id="KW-0812">Transmembrane</keyword>
<dbReference type="Gene3D" id="3.40.50.2000">
    <property type="entry name" value="Glycogen Phosphorylase B"/>
    <property type="match status" value="2"/>
</dbReference>
<dbReference type="InterPro" id="IPR028098">
    <property type="entry name" value="Glyco_trans_4-like_N"/>
</dbReference>
<keyword evidence="4" id="KW-0808">Transferase</keyword>
<dbReference type="PANTHER" id="PTHR12526:SF634">
    <property type="entry name" value="BLL3361 PROTEIN"/>
    <property type="match status" value="1"/>
</dbReference>
<evidence type="ECO:0000259" key="3">
    <source>
        <dbReference type="Pfam" id="PF13439"/>
    </source>
</evidence>
<dbReference type="AlphaFoldDB" id="A0A7C3YSU0"/>
<dbReference type="SUPFAM" id="SSF53756">
    <property type="entry name" value="UDP-Glycosyltransferase/glycogen phosphorylase"/>
    <property type="match status" value="1"/>
</dbReference>
<comment type="caution">
    <text evidence="4">The sequence shown here is derived from an EMBL/GenBank/DDBJ whole genome shotgun (WGS) entry which is preliminary data.</text>
</comment>
<reference evidence="4" key="1">
    <citation type="journal article" date="2020" name="mSystems">
        <title>Genome- and Community-Level Interaction Insights into Carbon Utilization and Element Cycling Functions of Hydrothermarchaeota in Hydrothermal Sediment.</title>
        <authorList>
            <person name="Zhou Z."/>
            <person name="Liu Y."/>
            <person name="Xu W."/>
            <person name="Pan J."/>
            <person name="Luo Z.H."/>
            <person name="Li M."/>
        </authorList>
    </citation>
    <scope>NUCLEOTIDE SEQUENCE [LARGE SCALE GENOMIC DNA]</scope>
    <source>
        <strain evidence="4">SpSt-906</strain>
    </source>
</reference>
<gene>
    <name evidence="4" type="ORF">ENX07_04100</name>
</gene>
<dbReference type="GO" id="GO:0016757">
    <property type="term" value="F:glycosyltransferase activity"/>
    <property type="evidence" value="ECO:0007669"/>
    <property type="project" value="InterPro"/>
</dbReference>